<evidence type="ECO:0008006" key="7">
    <source>
        <dbReference type="Google" id="ProtNLM"/>
    </source>
</evidence>
<evidence type="ECO:0000313" key="6">
    <source>
        <dbReference type="Proteomes" id="UP000663829"/>
    </source>
</evidence>
<dbReference type="PANTHER" id="PTHR48043:SF145">
    <property type="entry name" value="FI06409P-RELATED"/>
    <property type="match status" value="1"/>
</dbReference>
<dbReference type="Proteomes" id="UP000681722">
    <property type="component" value="Unassembled WGS sequence"/>
</dbReference>
<evidence type="ECO:0000256" key="3">
    <source>
        <dbReference type="ARBA" id="ARBA00022679"/>
    </source>
</evidence>
<dbReference type="OrthoDB" id="5835829at2759"/>
<keyword evidence="6" id="KW-1185">Reference proteome</keyword>
<dbReference type="Proteomes" id="UP000663829">
    <property type="component" value="Unassembled WGS sequence"/>
</dbReference>
<evidence type="ECO:0000256" key="1">
    <source>
        <dbReference type="ARBA" id="ARBA00009995"/>
    </source>
</evidence>
<comment type="similarity">
    <text evidence="1">Belongs to the UDP-glycosyltransferase family.</text>
</comment>
<dbReference type="InterPro" id="IPR002213">
    <property type="entry name" value="UDP_glucos_trans"/>
</dbReference>
<sequence>MSSSSKKQLTILFVPLDTLGHIHASIGIAELLKQRGHRIVFGVATGWRGKISPYGFEEFLYGEEAKPSQIYIDFIKASADELRKSSYGQLAIFEHSVQRNLTNNVKYNDPFLRDLIKQIKPNIIIVDHYICQPAIVTAGVPWVWLMSSNPLGLNEENCPPRGSGYAADSDRQQWDEFRREFKRISDQNWEEVNQWIIEQGAPPLTKQMWPFFQNASPYLNLYLCPEELDYTELRPYPPKWIRCDALVRTSDICEFQIPEKLANKPGKLVFMSMGSFGSADLSLMTRLVNILAKSPHRFIISKGPLGDEYSLSNNMWGDKIVPQVEILPLVDLVITHGGNNTVTEIFYFGKPLIILPLFGDQFDNAQRIQEKGFGIRLGTYSCSKKELLDAIEKLLADKQLEEKLKIISKKMRENDNRAKVADLIESLT</sequence>
<comment type="caution">
    <text evidence="4">The sequence shown here is derived from an EMBL/GenBank/DDBJ whole genome shotgun (WGS) entry which is preliminary data.</text>
</comment>
<dbReference type="Gene3D" id="3.40.50.2000">
    <property type="entry name" value="Glycogen Phosphorylase B"/>
    <property type="match status" value="2"/>
</dbReference>
<dbReference type="CDD" id="cd03784">
    <property type="entry name" value="GT1_Gtf-like"/>
    <property type="match status" value="1"/>
</dbReference>
<keyword evidence="3" id="KW-0808">Transferase</keyword>
<dbReference type="PANTHER" id="PTHR48043">
    <property type="entry name" value="EG:EG0003.4 PROTEIN-RELATED"/>
    <property type="match status" value="1"/>
</dbReference>
<evidence type="ECO:0000313" key="4">
    <source>
        <dbReference type="EMBL" id="CAF1347765.1"/>
    </source>
</evidence>
<dbReference type="EMBL" id="CAJNOQ010014749">
    <property type="protein sequence ID" value="CAF1347765.1"/>
    <property type="molecule type" value="Genomic_DNA"/>
</dbReference>
<evidence type="ECO:0000313" key="5">
    <source>
        <dbReference type="EMBL" id="CAF4215069.1"/>
    </source>
</evidence>
<dbReference type="AlphaFoldDB" id="A0A815H0Z3"/>
<organism evidence="4 6">
    <name type="scientific">Didymodactylos carnosus</name>
    <dbReference type="NCBI Taxonomy" id="1234261"/>
    <lineage>
        <taxon>Eukaryota</taxon>
        <taxon>Metazoa</taxon>
        <taxon>Spiralia</taxon>
        <taxon>Gnathifera</taxon>
        <taxon>Rotifera</taxon>
        <taxon>Eurotatoria</taxon>
        <taxon>Bdelloidea</taxon>
        <taxon>Philodinida</taxon>
        <taxon>Philodinidae</taxon>
        <taxon>Didymodactylos</taxon>
    </lineage>
</organism>
<dbReference type="Pfam" id="PF00201">
    <property type="entry name" value="UDPGT"/>
    <property type="match status" value="1"/>
</dbReference>
<name>A0A815H0Z3_9BILA</name>
<dbReference type="SUPFAM" id="SSF53756">
    <property type="entry name" value="UDP-Glycosyltransferase/glycogen phosphorylase"/>
    <property type="match status" value="1"/>
</dbReference>
<dbReference type="EMBL" id="CAJOBC010062635">
    <property type="protein sequence ID" value="CAF4215069.1"/>
    <property type="molecule type" value="Genomic_DNA"/>
</dbReference>
<gene>
    <name evidence="4" type="ORF">GPM918_LOCUS30751</name>
    <name evidence="5" type="ORF">SRO942_LOCUS31377</name>
</gene>
<dbReference type="InterPro" id="IPR050271">
    <property type="entry name" value="UDP-glycosyltransferase"/>
</dbReference>
<accession>A0A815H0Z3</accession>
<reference evidence="4" key="1">
    <citation type="submission" date="2021-02" db="EMBL/GenBank/DDBJ databases">
        <authorList>
            <person name="Nowell W R."/>
        </authorList>
    </citation>
    <scope>NUCLEOTIDE SEQUENCE</scope>
</reference>
<evidence type="ECO:0000256" key="2">
    <source>
        <dbReference type="ARBA" id="ARBA00022676"/>
    </source>
</evidence>
<proteinExistence type="inferred from homology"/>
<dbReference type="GO" id="GO:0008194">
    <property type="term" value="F:UDP-glycosyltransferase activity"/>
    <property type="evidence" value="ECO:0007669"/>
    <property type="project" value="InterPro"/>
</dbReference>
<protein>
    <recommendedName>
        <fullName evidence="7">UDP-glycosyltransferase</fullName>
    </recommendedName>
</protein>
<keyword evidence="2" id="KW-0328">Glycosyltransferase</keyword>